<dbReference type="Gene3D" id="3.20.20.80">
    <property type="entry name" value="Glycosidases"/>
    <property type="match status" value="1"/>
</dbReference>
<organism evidence="8 9">
    <name type="scientific">Didymella rabiei</name>
    <name type="common">Chickpea ascochyta blight fungus</name>
    <name type="synonym">Mycosphaerella rabiei</name>
    <dbReference type="NCBI Taxonomy" id="5454"/>
    <lineage>
        <taxon>Eukaryota</taxon>
        <taxon>Fungi</taxon>
        <taxon>Dikarya</taxon>
        <taxon>Ascomycota</taxon>
        <taxon>Pezizomycotina</taxon>
        <taxon>Dothideomycetes</taxon>
        <taxon>Pleosporomycetidae</taxon>
        <taxon>Pleosporales</taxon>
        <taxon>Pleosporineae</taxon>
        <taxon>Didymellaceae</taxon>
        <taxon>Ascochyta</taxon>
    </lineage>
</organism>
<comment type="catalytic activity">
    <reaction evidence="1">
        <text>Hydrolysis of terminal, non-reducing (1-&gt;4)-linked alpha-D-glucose residues with release of alpha-D-glucose.</text>
        <dbReference type="EC" id="3.2.1.20"/>
    </reaction>
</comment>
<comment type="similarity">
    <text evidence="2 5">Belongs to the glycosyl hydrolase 31 family.</text>
</comment>
<evidence type="ECO:0000256" key="1">
    <source>
        <dbReference type="ARBA" id="ARBA00001657"/>
    </source>
</evidence>
<keyword evidence="5" id="KW-0326">Glycosidase</keyword>
<dbReference type="InterPro" id="IPR017853">
    <property type="entry name" value="GH"/>
</dbReference>
<dbReference type="SUPFAM" id="SSF74650">
    <property type="entry name" value="Galactose mutarotase-like"/>
    <property type="match status" value="1"/>
</dbReference>
<protein>
    <recommendedName>
        <fullName evidence="3">alpha-glucosidase</fullName>
        <ecNumber evidence="3">3.2.1.20</ecNumber>
    </recommendedName>
</protein>
<feature type="region of interest" description="Disordered" evidence="6">
    <location>
        <begin position="1"/>
        <end position="33"/>
    </location>
</feature>
<keyword evidence="4" id="KW-0325">Glycoprotein</keyword>
<gene>
    <name evidence="8" type="ORF">ST47_g7519</name>
</gene>
<comment type="caution">
    <text evidence="8">The sequence shown here is derived from an EMBL/GenBank/DDBJ whole genome shotgun (WGS) entry which is preliminary data.</text>
</comment>
<dbReference type="InterPro" id="IPR011013">
    <property type="entry name" value="Gal_mutarotase_sf_dom"/>
</dbReference>
<dbReference type="AlphaFoldDB" id="A0A163ASQ8"/>
<name>A0A163ASQ8_DIDRA</name>
<dbReference type="STRING" id="5454.A0A163ASQ8"/>
<dbReference type="EC" id="3.2.1.20" evidence="3"/>
<feature type="region of interest" description="Disordered" evidence="6">
    <location>
        <begin position="89"/>
        <end position="110"/>
    </location>
</feature>
<dbReference type="GO" id="GO:0030246">
    <property type="term" value="F:carbohydrate binding"/>
    <property type="evidence" value="ECO:0007669"/>
    <property type="project" value="InterPro"/>
</dbReference>
<dbReference type="PANTHER" id="PTHR22762:SF133">
    <property type="entry name" value="P-TYPE DOMAIN-CONTAINING PROTEIN"/>
    <property type="match status" value="1"/>
</dbReference>
<keyword evidence="5" id="KW-0378">Hydrolase</keyword>
<dbReference type="InterPro" id="IPR000322">
    <property type="entry name" value="Glyco_hydro_31_TIM"/>
</dbReference>
<reference evidence="8 9" key="1">
    <citation type="journal article" date="2016" name="Sci. Rep.">
        <title>Draft genome sequencing and secretome analysis of fungal phytopathogen Ascochyta rabiei provides insight into the necrotrophic effector repertoire.</title>
        <authorList>
            <person name="Verma S."/>
            <person name="Gazara R.K."/>
            <person name="Nizam S."/>
            <person name="Parween S."/>
            <person name="Chattopadhyay D."/>
            <person name="Verma P.K."/>
        </authorList>
    </citation>
    <scope>NUCLEOTIDE SEQUENCE [LARGE SCALE GENOMIC DNA]</scope>
    <source>
        <strain evidence="8 9">ArDII</strain>
    </source>
</reference>
<evidence type="ECO:0000256" key="5">
    <source>
        <dbReference type="RuleBase" id="RU361185"/>
    </source>
</evidence>
<feature type="domain" description="Glycoside hydrolase family 31 TIM barrel" evidence="7">
    <location>
        <begin position="362"/>
        <end position="449"/>
    </location>
</feature>
<evidence type="ECO:0000313" key="9">
    <source>
        <dbReference type="Proteomes" id="UP000076837"/>
    </source>
</evidence>
<dbReference type="Gene3D" id="2.60.40.1760">
    <property type="entry name" value="glycosyl hydrolase (family 31)"/>
    <property type="match status" value="2"/>
</dbReference>
<proteinExistence type="inferred from homology"/>
<dbReference type="Proteomes" id="UP000076837">
    <property type="component" value="Unassembled WGS sequence"/>
</dbReference>
<dbReference type="Pfam" id="PF01055">
    <property type="entry name" value="Glyco_hydro_31_2nd"/>
    <property type="match status" value="1"/>
</dbReference>
<feature type="compositionally biased region" description="Low complexity" evidence="6">
    <location>
        <begin position="23"/>
        <end position="32"/>
    </location>
</feature>
<evidence type="ECO:0000256" key="4">
    <source>
        <dbReference type="ARBA" id="ARBA00023180"/>
    </source>
</evidence>
<accession>A0A163ASQ8</accession>
<dbReference type="SUPFAM" id="SSF51445">
    <property type="entry name" value="(Trans)glycosidases"/>
    <property type="match status" value="1"/>
</dbReference>
<sequence>MFQATPASAAPPTICPRKPDSPPSTTTTPCTPAARKRAERLQSCALGSSIEHREVSRSRVVMSRCVQNGWRRLDPAIELRWRSARADGAWGSSKRRAGGGGCDSASDAAGAGSEHCRVRNRTVRSNLAPGINALPSLTTIYDTTAPDSQACPGYKADNVADNGHGFTAVLAIAGPNCQAFGNDNADLTLVVSYQAKEWLDVRIYPKHVAPANSSQYILPADLVDQPEHVVYEDQFIELVTNMVDDYNVYGLAENVHDFRLGTNHAQTFYAVDAGSTVDGNVYGVIPFYQETRYGENGSVTTAHGMYARNAHGQEWLLRENTITYRTLGGSFDLYFLSGQKNDGSSSALTTISQFQVGCIGTPAMQMYWIFSYHQARWGYENISVVQGVVDGYREANIPLECLWNDLDIYDLYRDFTNNNVTHPQAAFSEFIESLHANGHYHVPIIDSNI</sequence>
<keyword evidence="9" id="KW-1185">Reference proteome</keyword>
<evidence type="ECO:0000259" key="7">
    <source>
        <dbReference type="Pfam" id="PF01055"/>
    </source>
</evidence>
<dbReference type="PANTHER" id="PTHR22762">
    <property type="entry name" value="ALPHA-GLUCOSIDASE"/>
    <property type="match status" value="1"/>
</dbReference>
<evidence type="ECO:0000313" key="8">
    <source>
        <dbReference type="EMBL" id="KZM21362.1"/>
    </source>
</evidence>
<evidence type="ECO:0000256" key="3">
    <source>
        <dbReference type="ARBA" id="ARBA00012741"/>
    </source>
</evidence>
<evidence type="ECO:0000256" key="2">
    <source>
        <dbReference type="ARBA" id="ARBA00007806"/>
    </source>
</evidence>
<dbReference type="GO" id="GO:0004558">
    <property type="term" value="F:alpha-1,4-glucosidase activity"/>
    <property type="evidence" value="ECO:0007669"/>
    <property type="project" value="UniProtKB-EC"/>
</dbReference>
<dbReference type="GO" id="GO:0005975">
    <property type="term" value="P:carbohydrate metabolic process"/>
    <property type="evidence" value="ECO:0007669"/>
    <property type="project" value="InterPro"/>
</dbReference>
<dbReference type="EMBL" id="JYNV01000247">
    <property type="protein sequence ID" value="KZM21362.1"/>
    <property type="molecule type" value="Genomic_DNA"/>
</dbReference>
<evidence type="ECO:0000256" key="6">
    <source>
        <dbReference type="SAM" id="MobiDB-lite"/>
    </source>
</evidence>